<evidence type="ECO:0000256" key="3">
    <source>
        <dbReference type="ARBA" id="ARBA00022630"/>
    </source>
</evidence>
<dbReference type="Gene3D" id="3.50.50.60">
    <property type="entry name" value="FAD/NAD(P)-binding domain"/>
    <property type="match status" value="1"/>
</dbReference>
<comment type="cofactor">
    <cofactor evidence="1">
        <name>FAD</name>
        <dbReference type="ChEBI" id="CHEBI:57692"/>
    </cofactor>
</comment>
<dbReference type="GeneID" id="31676873"/>
<dbReference type="PANTHER" id="PTHR11985:SF15">
    <property type="entry name" value="GLYCEROL-3-PHOSPHATE DEHYDROGENASE, MITOCHONDRIAL"/>
    <property type="match status" value="1"/>
</dbReference>
<evidence type="ECO:0000313" key="8">
    <source>
        <dbReference type="Proteomes" id="UP000192050"/>
    </source>
</evidence>
<dbReference type="SUPFAM" id="SSF54373">
    <property type="entry name" value="FAD-linked reductases, C-terminal domain"/>
    <property type="match status" value="1"/>
</dbReference>
<evidence type="ECO:0000256" key="1">
    <source>
        <dbReference type="ARBA" id="ARBA00001974"/>
    </source>
</evidence>
<dbReference type="InterPro" id="IPR000447">
    <property type="entry name" value="G3P_DH_FAD-dep"/>
</dbReference>
<keyword evidence="3" id="KW-0285">Flavoprotein</keyword>
<name>A0A1V0N532_9ARCH</name>
<evidence type="ECO:0000256" key="2">
    <source>
        <dbReference type="ARBA" id="ARBA00007330"/>
    </source>
</evidence>
<feature type="domain" description="FAD dependent oxidoreductase" evidence="6">
    <location>
        <begin position="4"/>
        <end position="348"/>
    </location>
</feature>
<dbReference type="STRING" id="74969.FAD_1381"/>
<dbReference type="EMBL" id="CP015363">
    <property type="protein sequence ID" value="ARD85242.1"/>
    <property type="molecule type" value="Genomic_DNA"/>
</dbReference>
<dbReference type="SUPFAM" id="SSF51905">
    <property type="entry name" value="FAD/NAD(P)-binding domain"/>
    <property type="match status" value="1"/>
</dbReference>
<dbReference type="KEGG" id="fai:FAD_1381"/>
<evidence type="ECO:0000313" key="7">
    <source>
        <dbReference type="EMBL" id="ARD85242.1"/>
    </source>
</evidence>
<dbReference type="RefSeq" id="WP_081142869.1">
    <property type="nucleotide sequence ID" value="NZ_CP015363.1"/>
</dbReference>
<evidence type="ECO:0000256" key="5">
    <source>
        <dbReference type="ARBA" id="ARBA00023002"/>
    </source>
</evidence>
<reference evidence="7 8" key="1">
    <citation type="submission" date="2011-10" db="EMBL/GenBank/DDBJ databases">
        <title>Metabolic and evolutionary patterns in the extreme acidophile Ferroplasma acidiphilum.</title>
        <authorList>
            <person name="Golyshina O.V."/>
            <person name="Kozyavkin S.A."/>
            <person name="Tatusov R.L."/>
            <person name="Slesarev A.I."/>
            <person name="Golyshin P.N."/>
        </authorList>
    </citation>
    <scope>NUCLEOTIDE SEQUENCE [LARGE SCALE GENOMIC DNA]</scope>
    <source>
        <strain evidence="8">Y</strain>
    </source>
</reference>
<protein>
    <submittedName>
        <fullName evidence="7">Anaerobic glycerol-3-phosphate dehydrogenase subunit A</fullName>
    </submittedName>
</protein>
<accession>A0A1V0N532</accession>
<dbReference type="InterPro" id="IPR006076">
    <property type="entry name" value="FAD-dep_OxRdtase"/>
</dbReference>
<sequence length="418" mass="46823">MEKIGVIGAGITGLFSALNLALDGYDVTLFDREYILSGTSGKFHGMLHSGSRYSVNDMESAKECIRENTLLSNTASLFIKNTGGYYLALNGAEAEYGDKLLQKNKENGISTEELGIDEMLDLEPNINKNILRAFRVPDKVIYAHPFAAAVAVEAQLMGAKLRFKSEVLKAEVKGKTVESIKYRSHNRIVDEKFDYIINTTGPWSGQLLKSFGIGDFEVMPTLGYMASYDYLFSHGILNRMREPSDGDILLPYGSMSVAGTVAIISDNVNNNDIDPEDLDTMLSEVAEMVPSLSRHRYKKLYSSMRPLIREDYSRATRDFRIYENMNNLFSIIGGKFTTSRLMGQAVSQKLSEITGTHSQDTSKIILNDTFDKFIEKHKQDLNTTFMNYISSYGTSMDYGYLTQLESAFIFNEAIRLGD</sequence>
<dbReference type="InterPro" id="IPR036188">
    <property type="entry name" value="FAD/NAD-bd_sf"/>
</dbReference>
<dbReference type="PANTHER" id="PTHR11985">
    <property type="entry name" value="GLYCEROL-3-PHOSPHATE DEHYDROGENASE"/>
    <property type="match status" value="1"/>
</dbReference>
<dbReference type="Pfam" id="PF01266">
    <property type="entry name" value="DAO"/>
    <property type="match status" value="1"/>
</dbReference>
<dbReference type="Gene3D" id="3.30.9.10">
    <property type="entry name" value="D-Amino Acid Oxidase, subunit A, domain 2"/>
    <property type="match status" value="1"/>
</dbReference>
<organism evidence="7 8">
    <name type="scientific">Ferroplasma acidiphilum</name>
    <dbReference type="NCBI Taxonomy" id="74969"/>
    <lineage>
        <taxon>Archaea</taxon>
        <taxon>Methanobacteriati</taxon>
        <taxon>Thermoplasmatota</taxon>
        <taxon>Thermoplasmata</taxon>
        <taxon>Thermoplasmatales</taxon>
        <taxon>Ferroplasmaceae</taxon>
        <taxon>Ferroplasma</taxon>
    </lineage>
</organism>
<proteinExistence type="inferred from homology"/>
<evidence type="ECO:0000256" key="4">
    <source>
        <dbReference type="ARBA" id="ARBA00022827"/>
    </source>
</evidence>
<dbReference type="GO" id="GO:0004368">
    <property type="term" value="F:glycerol-3-phosphate dehydrogenase (quinone) activity"/>
    <property type="evidence" value="ECO:0007669"/>
    <property type="project" value="InterPro"/>
</dbReference>
<comment type="similarity">
    <text evidence="2">Belongs to the FAD-dependent glycerol-3-phosphate dehydrogenase family.</text>
</comment>
<keyword evidence="5" id="KW-0560">Oxidoreductase</keyword>
<dbReference type="GO" id="GO:0006072">
    <property type="term" value="P:glycerol-3-phosphate metabolic process"/>
    <property type="evidence" value="ECO:0007669"/>
    <property type="project" value="InterPro"/>
</dbReference>
<keyword evidence="4" id="KW-0274">FAD</keyword>
<keyword evidence="8" id="KW-1185">Reference proteome</keyword>
<gene>
    <name evidence="7" type="ORF">FAD_1381</name>
</gene>
<evidence type="ECO:0000259" key="6">
    <source>
        <dbReference type="Pfam" id="PF01266"/>
    </source>
</evidence>
<dbReference type="OrthoDB" id="36306at2157"/>
<dbReference type="AlphaFoldDB" id="A0A1V0N532"/>
<dbReference type="Proteomes" id="UP000192050">
    <property type="component" value="Chromosome"/>
</dbReference>